<evidence type="ECO:0008006" key="4">
    <source>
        <dbReference type="Google" id="ProtNLM"/>
    </source>
</evidence>
<keyword evidence="1" id="KW-0472">Membrane</keyword>
<keyword evidence="1" id="KW-1133">Transmembrane helix</keyword>
<evidence type="ECO:0000313" key="3">
    <source>
        <dbReference type="Proteomes" id="UP001201273"/>
    </source>
</evidence>
<name>A0ABS8WHJ1_9GAMM</name>
<protein>
    <recommendedName>
        <fullName evidence="4">Bacteriophage tail tape measure C-terminal domain-containing protein</fullName>
    </recommendedName>
</protein>
<evidence type="ECO:0000313" key="2">
    <source>
        <dbReference type="EMBL" id="MCE2597198.1"/>
    </source>
</evidence>
<dbReference type="Proteomes" id="UP001201273">
    <property type="component" value="Unassembled WGS sequence"/>
</dbReference>
<feature type="transmembrane region" description="Helical" evidence="1">
    <location>
        <begin position="39"/>
        <end position="61"/>
    </location>
</feature>
<organism evidence="2 3">
    <name type="scientific">Motilimonas cestriensis</name>
    <dbReference type="NCBI Taxonomy" id="2742685"/>
    <lineage>
        <taxon>Bacteria</taxon>
        <taxon>Pseudomonadati</taxon>
        <taxon>Pseudomonadota</taxon>
        <taxon>Gammaproteobacteria</taxon>
        <taxon>Alteromonadales</taxon>
        <taxon>Alteromonadales genera incertae sedis</taxon>
        <taxon>Motilimonas</taxon>
    </lineage>
</organism>
<sequence length="732" mass="78849">MDIAKLTVALYANSAQFVSEMDKAKKKSKDWGDTARKSASIAAATTAAAATTIVAALTLIYKQQSAVIDQTAKFADRIGITTENLTRFRHASELTGVGQKNLDMSLQRMTRRIAEAAAGAGEAAPALKQLGLDAETLGRMTPEQQLYELADAFTKVDSQSARVRLAFKLFDSEGVGMVNMLAGGKAGLKAMADEADILGITLSRVDAAKVEMANDAMYKIGLQTTALHQNITTELAPVLAGLSEEFIRFSRDYGGMNNLVADSLENMAMGAGKFGDLLRGIHLTIKSLQVAWVAFKSGFLLSTQAMITAVSEVGRKIYSVMVYPTMKALEAMGSMSDDAAKYAAALKGFGEFEPVVFYDQTATNQARLDMNQAIFELRTLAAEEMPSTGIEKWFATNKKRYQELAEEYAKSINYNQASDAALPDVKAPAKPKAVKASTAALDAFKATTAALQQEQQRRATLLAVGENQAAVQEAFNYQDRYNALSQQFQAAYEQAKGNHALMNELETGYFASRENLHAIHQANLSQIEADEAARRQEVQQQVAANLLTFTQQQMSITTNALKDAGKENSTAYKVLLAIQKAAALPQMMVATELASVQALAAAPPPYSFALAAAVKTLGYASMGVVAGQAISGMAHNGISSVPREGTWLLDQGERVYTNESANQIDAMYMAVMSGQGARGEGVTKVVFAPVINMHGDKNEDQIALAERTAKAAYNMVLQDVSENGQIRRRLGI</sequence>
<evidence type="ECO:0000256" key="1">
    <source>
        <dbReference type="SAM" id="Phobius"/>
    </source>
</evidence>
<accession>A0ABS8WHJ1</accession>
<proteinExistence type="predicted"/>
<keyword evidence="1" id="KW-0812">Transmembrane</keyword>
<dbReference type="EMBL" id="JAIMJA010000035">
    <property type="protein sequence ID" value="MCE2597198.1"/>
    <property type="molecule type" value="Genomic_DNA"/>
</dbReference>
<comment type="caution">
    <text evidence="2">The sequence shown here is derived from an EMBL/GenBank/DDBJ whole genome shotgun (WGS) entry which is preliminary data.</text>
</comment>
<keyword evidence="3" id="KW-1185">Reference proteome</keyword>
<gene>
    <name evidence="2" type="ORF">K6Y31_20705</name>
</gene>
<reference evidence="2 3" key="1">
    <citation type="journal article" date="2022" name="Environ. Microbiol. Rep.">
        <title>Eco-phylogenetic analyses reveal divergent evolution of vitamin B12 metabolism in the marine bacterial family 'Psychromonadaceae'.</title>
        <authorList>
            <person name="Jin X."/>
            <person name="Yang Y."/>
            <person name="Cao H."/>
            <person name="Gao B."/>
            <person name="Zhao Z."/>
        </authorList>
    </citation>
    <scope>NUCLEOTIDE SEQUENCE [LARGE SCALE GENOMIC DNA]</scope>
    <source>
        <strain evidence="2 3">MKS20</strain>
    </source>
</reference>
<dbReference type="RefSeq" id="WP_233054946.1">
    <property type="nucleotide sequence ID" value="NZ_JAIMJA010000035.1"/>
</dbReference>